<dbReference type="Proteomes" id="UP000198636">
    <property type="component" value="Unassembled WGS sequence"/>
</dbReference>
<dbReference type="EMBL" id="FMUS01000009">
    <property type="protein sequence ID" value="SCY48388.1"/>
    <property type="molecule type" value="Genomic_DNA"/>
</dbReference>
<sequence length="223" mass="26161">MKTKLKSIFLIIMISVMWLPLSSDAIIYNNGDEKENNFYSCKEKNHPSYDEALMNEMIIQQEVLEKEINEKLNGISDKKFEVFKTQNIDELIHLLDHLKAESIAITEVSKKQDELNKKIEALNRKFNENRSSESTNIIEETCVYGKTFEILSIEDLIKSNRIEQVEIKQMINQSIFTNSEVEILTGEEARDTLKEHEERLLIKAREMERLIREIKETGNYKID</sequence>
<feature type="coiled-coil region" evidence="1">
    <location>
        <begin position="105"/>
        <end position="132"/>
    </location>
</feature>
<gene>
    <name evidence="2" type="ORF">SAMN03080606_01616</name>
</gene>
<reference evidence="2 3" key="1">
    <citation type="submission" date="2016-10" db="EMBL/GenBank/DDBJ databases">
        <authorList>
            <person name="de Groot N.N."/>
        </authorList>
    </citation>
    <scope>NUCLEOTIDE SEQUENCE [LARGE SCALE GENOMIC DNA]</scope>
    <source>
        <strain evidence="2 3">DSM 18978</strain>
    </source>
</reference>
<evidence type="ECO:0000313" key="2">
    <source>
        <dbReference type="EMBL" id="SCY48388.1"/>
    </source>
</evidence>
<dbReference type="RefSeq" id="WP_091542069.1">
    <property type="nucleotide sequence ID" value="NZ_FMUS01000009.1"/>
</dbReference>
<name>A0A1G5GCB9_9FIRM</name>
<accession>A0A1G5GCB9</accession>
<keyword evidence="1" id="KW-0175">Coiled coil</keyword>
<protein>
    <submittedName>
        <fullName evidence="2">Uncharacterized protein</fullName>
    </submittedName>
</protein>
<keyword evidence="3" id="KW-1185">Reference proteome</keyword>
<proteinExistence type="predicted"/>
<evidence type="ECO:0000313" key="3">
    <source>
        <dbReference type="Proteomes" id="UP000198636"/>
    </source>
</evidence>
<organism evidence="2 3">
    <name type="scientific">Alkaliphilus peptidifermentans DSM 18978</name>
    <dbReference type="NCBI Taxonomy" id="1120976"/>
    <lineage>
        <taxon>Bacteria</taxon>
        <taxon>Bacillati</taxon>
        <taxon>Bacillota</taxon>
        <taxon>Clostridia</taxon>
        <taxon>Peptostreptococcales</taxon>
        <taxon>Natronincolaceae</taxon>
        <taxon>Alkaliphilus</taxon>
    </lineage>
</organism>
<dbReference type="AlphaFoldDB" id="A0A1G5GCB9"/>
<evidence type="ECO:0000256" key="1">
    <source>
        <dbReference type="SAM" id="Coils"/>
    </source>
</evidence>